<protein>
    <recommendedName>
        <fullName evidence="7">Grh/CP2 DB domain-containing protein</fullName>
    </recommendedName>
</protein>
<sequence>MFNRRHSQRPTDQMLCDFQKKFPHVSPYTSNSADSASQSEPNEPPRPMEGELKEEGEIEPWTFTGSGLTPSLMDPNSQQFNIFANHLGYYTPTPGGSTTHYRSQAGDLHGSNFATGLNTPLSLPTSGAQMHAPFSNLNFHMHHQTGFAPQHFSHQNFDGMDGALDHQTPDNAMHQSPPENMAIDMVPMRNSPNAHYHQSSQPAMQPVAYHPSGDKFRFHATLSAPTAMVKHADEIPVTYLNKGQTYNLHVVDTQASGAPGKYRTFVRVSFEDEQQRQKPAACWQLWKEGRGSNEAHHRGGRLQAVEYVEGGANNTNSGTDEFGRPPIEVESTSFDGFCVVWSASAGVAESWIPVRFNFLSTDFSHSKGVKGIPVRLCAKTERLGEPGTQEVCYGKVKLFRDHGAERKLSNDIAHVKKTIEKLNHQIAQIESGVRELGKRKRGSASLGKNGQTCPEERPGKIAKQRRTWSVTSVTSNGCRGSAEEDLHMKLMALQDMFTSTKPASVLYLRGEEQDDPDLFPVRLAMGRAESAPEGSTWEGAGGPPSSLVSPTPSPTSMGRGRRGSTAPAAAPQQLASPPEQTVIKVQTHSPHSGRVTGCIEAVGIDTSYRAPERPDKAAACIYVRPQTSGHYYRAVYLHQRNLGEFIRAVTDKCDYDAAKVQRVVRTSANGLPILFDEDCVKEMAEGQDMTVSFTDAESGGCEMQICF</sequence>
<evidence type="ECO:0000313" key="9">
    <source>
        <dbReference type="Proteomes" id="UP000799421"/>
    </source>
</evidence>
<evidence type="ECO:0000256" key="6">
    <source>
        <dbReference type="SAM" id="MobiDB-lite"/>
    </source>
</evidence>
<evidence type="ECO:0000256" key="3">
    <source>
        <dbReference type="ARBA" id="ARBA00023125"/>
    </source>
</evidence>
<keyword evidence="5" id="KW-0539">Nucleus</keyword>
<feature type="compositionally biased region" description="Low complexity" evidence="6">
    <location>
        <begin position="543"/>
        <end position="556"/>
    </location>
</feature>
<keyword evidence="4" id="KW-0804">Transcription</keyword>
<dbReference type="GO" id="GO:0005634">
    <property type="term" value="C:nucleus"/>
    <property type="evidence" value="ECO:0007669"/>
    <property type="project" value="UniProtKB-SubCell"/>
</dbReference>
<feature type="domain" description="Grh/CP2 DB" evidence="7">
    <location>
        <begin position="214"/>
        <end position="462"/>
    </location>
</feature>
<feature type="region of interest" description="Disordered" evidence="6">
    <location>
        <begin position="437"/>
        <end position="458"/>
    </location>
</feature>
<proteinExistence type="predicted"/>
<accession>A0A6A7C3Z2</accession>
<dbReference type="PANTHER" id="PTHR11037:SF20">
    <property type="entry name" value="PROTEIN GRAINYHEAD"/>
    <property type="match status" value="1"/>
</dbReference>
<keyword evidence="3" id="KW-0238">DNA-binding</keyword>
<evidence type="ECO:0000259" key="7">
    <source>
        <dbReference type="PROSITE" id="PS51968"/>
    </source>
</evidence>
<dbReference type="AlphaFoldDB" id="A0A6A7C3Z2"/>
<dbReference type="PROSITE" id="PS51968">
    <property type="entry name" value="GRH_CP2_DB"/>
    <property type="match status" value="1"/>
</dbReference>
<evidence type="ECO:0000313" key="8">
    <source>
        <dbReference type="EMBL" id="KAF2862184.1"/>
    </source>
</evidence>
<dbReference type="GO" id="GO:0000978">
    <property type="term" value="F:RNA polymerase II cis-regulatory region sequence-specific DNA binding"/>
    <property type="evidence" value="ECO:0007669"/>
    <property type="project" value="TreeGrafter"/>
</dbReference>
<dbReference type="PANTHER" id="PTHR11037">
    <property type="entry name" value="TRANSCRIPTION FACTOR CP2"/>
    <property type="match status" value="1"/>
</dbReference>
<feature type="compositionally biased region" description="Low complexity" evidence="6">
    <location>
        <begin position="566"/>
        <end position="580"/>
    </location>
</feature>
<comment type="subcellular location">
    <subcellularLocation>
        <location evidence="1">Nucleus</location>
    </subcellularLocation>
</comment>
<evidence type="ECO:0000256" key="5">
    <source>
        <dbReference type="ARBA" id="ARBA00023242"/>
    </source>
</evidence>
<keyword evidence="2" id="KW-0805">Transcription regulation</keyword>
<feature type="region of interest" description="Disordered" evidence="6">
    <location>
        <begin position="529"/>
        <end position="580"/>
    </location>
</feature>
<feature type="compositionally biased region" description="Polar residues" evidence="6">
    <location>
        <begin position="27"/>
        <end position="41"/>
    </location>
</feature>
<evidence type="ECO:0000256" key="1">
    <source>
        <dbReference type="ARBA" id="ARBA00004123"/>
    </source>
</evidence>
<dbReference type="InterPro" id="IPR007604">
    <property type="entry name" value="CP2"/>
</dbReference>
<dbReference type="InterPro" id="IPR040167">
    <property type="entry name" value="TF_CP2-like"/>
</dbReference>
<feature type="region of interest" description="Disordered" evidence="6">
    <location>
        <begin position="25"/>
        <end position="70"/>
    </location>
</feature>
<organism evidence="8 9">
    <name type="scientific">Piedraia hortae CBS 480.64</name>
    <dbReference type="NCBI Taxonomy" id="1314780"/>
    <lineage>
        <taxon>Eukaryota</taxon>
        <taxon>Fungi</taxon>
        <taxon>Dikarya</taxon>
        <taxon>Ascomycota</taxon>
        <taxon>Pezizomycotina</taxon>
        <taxon>Dothideomycetes</taxon>
        <taxon>Dothideomycetidae</taxon>
        <taxon>Capnodiales</taxon>
        <taxon>Piedraiaceae</taxon>
        <taxon>Piedraia</taxon>
    </lineage>
</organism>
<evidence type="ECO:0000256" key="2">
    <source>
        <dbReference type="ARBA" id="ARBA00023015"/>
    </source>
</evidence>
<evidence type="ECO:0000256" key="4">
    <source>
        <dbReference type="ARBA" id="ARBA00023163"/>
    </source>
</evidence>
<feature type="compositionally biased region" description="Basic and acidic residues" evidence="6">
    <location>
        <begin position="46"/>
        <end position="55"/>
    </location>
</feature>
<dbReference type="OrthoDB" id="7680836at2759"/>
<gene>
    <name evidence="8" type="ORF">K470DRAFT_256160</name>
</gene>
<name>A0A6A7C3Z2_9PEZI</name>
<feature type="region of interest" description="Disordered" evidence="6">
    <location>
        <begin position="1"/>
        <end position="20"/>
    </location>
</feature>
<dbReference type="InterPro" id="IPR057520">
    <property type="entry name" value="GRHL1/CP2_C"/>
</dbReference>
<dbReference type="Pfam" id="PF25416">
    <property type="entry name" value="GRHL1_C"/>
    <property type="match status" value="1"/>
</dbReference>
<dbReference type="GO" id="GO:0001228">
    <property type="term" value="F:DNA-binding transcription activator activity, RNA polymerase II-specific"/>
    <property type="evidence" value="ECO:0007669"/>
    <property type="project" value="TreeGrafter"/>
</dbReference>
<dbReference type="Proteomes" id="UP000799421">
    <property type="component" value="Unassembled WGS sequence"/>
</dbReference>
<dbReference type="Pfam" id="PF04516">
    <property type="entry name" value="CP2"/>
    <property type="match status" value="1"/>
</dbReference>
<dbReference type="EMBL" id="MU005967">
    <property type="protein sequence ID" value="KAF2862184.1"/>
    <property type="molecule type" value="Genomic_DNA"/>
</dbReference>
<keyword evidence="9" id="KW-1185">Reference proteome</keyword>
<reference evidence="8" key="1">
    <citation type="journal article" date="2020" name="Stud. Mycol.">
        <title>101 Dothideomycetes genomes: a test case for predicting lifestyles and emergence of pathogens.</title>
        <authorList>
            <person name="Haridas S."/>
            <person name="Albert R."/>
            <person name="Binder M."/>
            <person name="Bloem J."/>
            <person name="Labutti K."/>
            <person name="Salamov A."/>
            <person name="Andreopoulos B."/>
            <person name="Baker S."/>
            <person name="Barry K."/>
            <person name="Bills G."/>
            <person name="Bluhm B."/>
            <person name="Cannon C."/>
            <person name="Castanera R."/>
            <person name="Culley D."/>
            <person name="Daum C."/>
            <person name="Ezra D."/>
            <person name="Gonzalez J."/>
            <person name="Henrissat B."/>
            <person name="Kuo A."/>
            <person name="Liang C."/>
            <person name="Lipzen A."/>
            <person name="Lutzoni F."/>
            <person name="Magnuson J."/>
            <person name="Mondo S."/>
            <person name="Nolan M."/>
            <person name="Ohm R."/>
            <person name="Pangilinan J."/>
            <person name="Park H.-J."/>
            <person name="Ramirez L."/>
            <person name="Alfaro M."/>
            <person name="Sun H."/>
            <person name="Tritt A."/>
            <person name="Yoshinaga Y."/>
            <person name="Zwiers L.-H."/>
            <person name="Turgeon B."/>
            <person name="Goodwin S."/>
            <person name="Spatafora J."/>
            <person name="Crous P."/>
            <person name="Grigoriev I."/>
        </authorList>
    </citation>
    <scope>NUCLEOTIDE SEQUENCE</scope>
    <source>
        <strain evidence="8">CBS 480.64</strain>
    </source>
</reference>